<evidence type="ECO:0000313" key="3">
    <source>
        <dbReference type="EMBL" id="GCE27842.1"/>
    </source>
</evidence>
<dbReference type="OrthoDB" id="9816061at2"/>
<dbReference type="Gene3D" id="2.60.40.420">
    <property type="entry name" value="Cupredoxins - blue copper proteins"/>
    <property type="match status" value="1"/>
</dbReference>
<reference evidence="4" key="1">
    <citation type="submission" date="2018-12" db="EMBL/GenBank/DDBJ databases">
        <title>Tengunoibacter tsumagoiensis gen. nov., sp. nov., Dictyobacter kobayashii sp. nov., D. alpinus sp. nov., and D. joshuensis sp. nov. and description of Dictyobacteraceae fam. nov. within the order Ktedonobacterales isolated from Tengu-no-mugimeshi.</title>
        <authorList>
            <person name="Wang C.M."/>
            <person name="Zheng Y."/>
            <person name="Sakai Y."/>
            <person name="Toyoda A."/>
            <person name="Minakuchi Y."/>
            <person name="Abe K."/>
            <person name="Yokota A."/>
            <person name="Yabe S."/>
        </authorList>
    </citation>
    <scope>NUCLEOTIDE SEQUENCE [LARGE SCALE GENOMIC DNA]</scope>
    <source>
        <strain evidence="4">Uno16</strain>
    </source>
</reference>
<dbReference type="EMBL" id="BIFT01000001">
    <property type="protein sequence ID" value="GCE27842.1"/>
    <property type="molecule type" value="Genomic_DNA"/>
</dbReference>
<dbReference type="PROSITE" id="PS51257">
    <property type="entry name" value="PROKAR_LIPOPROTEIN"/>
    <property type="match status" value="1"/>
</dbReference>
<proteinExistence type="predicted"/>
<dbReference type="InterPro" id="IPR008972">
    <property type="entry name" value="Cupredoxin"/>
</dbReference>
<keyword evidence="4" id="KW-1185">Reference proteome</keyword>
<dbReference type="SUPFAM" id="SSF49503">
    <property type="entry name" value="Cupredoxins"/>
    <property type="match status" value="1"/>
</dbReference>
<organism evidence="3 4">
    <name type="scientific">Dictyobacter alpinus</name>
    <dbReference type="NCBI Taxonomy" id="2014873"/>
    <lineage>
        <taxon>Bacteria</taxon>
        <taxon>Bacillati</taxon>
        <taxon>Chloroflexota</taxon>
        <taxon>Ktedonobacteria</taxon>
        <taxon>Ktedonobacterales</taxon>
        <taxon>Dictyobacteraceae</taxon>
        <taxon>Dictyobacter</taxon>
    </lineage>
</organism>
<protein>
    <recommendedName>
        <fullName evidence="5">EfeO-type cupredoxin-like domain-containing protein</fullName>
    </recommendedName>
</protein>
<name>A0A402B962_9CHLR</name>
<evidence type="ECO:0000256" key="2">
    <source>
        <dbReference type="SAM" id="SignalP"/>
    </source>
</evidence>
<feature type="chain" id="PRO_5019508245" description="EfeO-type cupredoxin-like domain-containing protein" evidence="2">
    <location>
        <begin position="24"/>
        <end position="156"/>
    </location>
</feature>
<comment type="caution">
    <text evidence="3">The sequence shown here is derived from an EMBL/GenBank/DDBJ whole genome shotgun (WGS) entry which is preliminary data.</text>
</comment>
<evidence type="ECO:0000313" key="4">
    <source>
        <dbReference type="Proteomes" id="UP000287171"/>
    </source>
</evidence>
<gene>
    <name evidence="3" type="ORF">KDA_33260</name>
</gene>
<evidence type="ECO:0000256" key="1">
    <source>
        <dbReference type="SAM" id="MobiDB-lite"/>
    </source>
</evidence>
<dbReference type="RefSeq" id="WP_126628125.1">
    <property type="nucleotide sequence ID" value="NZ_BIFT01000001.1"/>
</dbReference>
<dbReference type="AlphaFoldDB" id="A0A402B962"/>
<feature type="compositionally biased region" description="Low complexity" evidence="1">
    <location>
        <begin position="27"/>
        <end position="44"/>
    </location>
</feature>
<keyword evidence="2" id="KW-0732">Signal</keyword>
<dbReference type="Proteomes" id="UP000287171">
    <property type="component" value="Unassembled WGS sequence"/>
</dbReference>
<sequence length="156" mass="16870">MRRLQFWTSILFLLLVGTLSACGGDSGSTASNTSGTNSSNASTSKDPQEVRIVMGEMYFKLPFTTFKVGQPYKFIIVNEGKNPHEFTIAPPRKAGQNEKDEDTASLLDADQIAGGQSKTLDVFTFKKPAPAGTLEIECSYSGHYEGGMHTPIVVEA</sequence>
<accession>A0A402B962</accession>
<feature type="signal peptide" evidence="2">
    <location>
        <begin position="1"/>
        <end position="23"/>
    </location>
</feature>
<evidence type="ECO:0008006" key="5">
    <source>
        <dbReference type="Google" id="ProtNLM"/>
    </source>
</evidence>
<feature type="region of interest" description="Disordered" evidence="1">
    <location>
        <begin position="26"/>
        <end position="47"/>
    </location>
</feature>